<dbReference type="PROSITE" id="PS00648">
    <property type="entry name" value="RIBONUCLEASE_P"/>
    <property type="match status" value="1"/>
</dbReference>
<dbReference type="SUPFAM" id="SSF54211">
    <property type="entry name" value="Ribosomal protein S5 domain 2-like"/>
    <property type="match status" value="1"/>
</dbReference>
<keyword evidence="3 7" id="KW-0540">Nuclease</keyword>
<dbReference type="InterPro" id="IPR020568">
    <property type="entry name" value="Ribosomal_Su5_D2-typ_SF"/>
</dbReference>
<evidence type="ECO:0000256" key="1">
    <source>
        <dbReference type="ARBA" id="ARBA00002663"/>
    </source>
</evidence>
<dbReference type="HAMAP" id="MF_00227">
    <property type="entry name" value="RNase_P"/>
    <property type="match status" value="1"/>
</dbReference>
<comment type="subunit">
    <text evidence="7">Consists of a catalytic RNA component (M1 or rnpB) and a protein subunit.</text>
</comment>
<proteinExistence type="inferred from homology"/>
<dbReference type="Pfam" id="PF00825">
    <property type="entry name" value="Ribonuclease_P"/>
    <property type="match status" value="1"/>
</dbReference>
<dbReference type="PANTHER" id="PTHR33992">
    <property type="entry name" value="RIBONUCLEASE P PROTEIN COMPONENT"/>
    <property type="match status" value="1"/>
</dbReference>
<dbReference type="EC" id="3.1.26.5" evidence="7 8"/>
<keyword evidence="5 7" id="KW-0378">Hydrolase</keyword>
<evidence type="ECO:0000313" key="11">
    <source>
        <dbReference type="Proteomes" id="UP001521181"/>
    </source>
</evidence>
<dbReference type="Gene3D" id="3.30.230.10">
    <property type="match status" value="1"/>
</dbReference>
<dbReference type="InterPro" id="IPR000100">
    <property type="entry name" value="RNase_P"/>
</dbReference>
<gene>
    <name evidence="7 10" type="primary">rnpA</name>
    <name evidence="10" type="ORF">LZA78_09210</name>
</gene>
<comment type="similarity">
    <text evidence="7">Belongs to the RnpA family.</text>
</comment>
<comment type="catalytic activity">
    <reaction evidence="7">
        <text>Endonucleolytic cleavage of RNA, removing 5'-extranucleotides from tRNA precursor.</text>
        <dbReference type="EC" id="3.1.26.5"/>
    </reaction>
</comment>
<evidence type="ECO:0000256" key="9">
    <source>
        <dbReference type="SAM" id="MobiDB-lite"/>
    </source>
</evidence>
<dbReference type="RefSeq" id="WP_233676643.1">
    <property type="nucleotide sequence ID" value="NZ_JAJUOS010000006.1"/>
</dbReference>
<organism evidence="10 11">
    <name type="scientific">Rhodobacter flavimaris</name>
    <dbReference type="NCBI Taxonomy" id="2907145"/>
    <lineage>
        <taxon>Bacteria</taxon>
        <taxon>Pseudomonadati</taxon>
        <taxon>Pseudomonadota</taxon>
        <taxon>Alphaproteobacteria</taxon>
        <taxon>Rhodobacterales</taxon>
        <taxon>Rhodobacter group</taxon>
        <taxon>Rhodobacter</taxon>
    </lineage>
</organism>
<dbReference type="InterPro" id="IPR014721">
    <property type="entry name" value="Ribsml_uS5_D2-typ_fold_subgr"/>
</dbReference>
<dbReference type="InterPro" id="IPR020539">
    <property type="entry name" value="RNase_P_CS"/>
</dbReference>
<protein>
    <recommendedName>
        <fullName evidence="7 8">Ribonuclease P protein component</fullName>
        <shortName evidence="7">RNase P protein</shortName>
        <shortName evidence="7">RNaseP protein</shortName>
        <ecNumber evidence="7 8">3.1.26.5</ecNumber>
    </recommendedName>
    <alternativeName>
        <fullName evidence="7">Protein C5</fullName>
    </alternativeName>
</protein>
<evidence type="ECO:0000313" key="10">
    <source>
        <dbReference type="EMBL" id="MCE5973656.1"/>
    </source>
</evidence>
<dbReference type="EMBL" id="JAJUOS010000006">
    <property type="protein sequence ID" value="MCE5973656.1"/>
    <property type="molecule type" value="Genomic_DNA"/>
</dbReference>
<dbReference type="Proteomes" id="UP001521181">
    <property type="component" value="Unassembled WGS sequence"/>
</dbReference>
<name>A0ABS8YY27_9RHOB</name>
<comment type="function">
    <text evidence="1 7">RNaseP catalyzes the removal of the 5'-leader sequence from pre-tRNA to produce the mature 5'-terminus. It can also cleave other RNA substrates such as 4.5S RNA. The protein component plays an auxiliary but essential role in vivo by binding to the 5'-leader sequence and broadening the substrate specificity of the ribozyme.</text>
</comment>
<evidence type="ECO:0000256" key="2">
    <source>
        <dbReference type="ARBA" id="ARBA00022694"/>
    </source>
</evidence>
<keyword evidence="11" id="KW-1185">Reference proteome</keyword>
<evidence type="ECO:0000256" key="8">
    <source>
        <dbReference type="NCBIfam" id="TIGR00188"/>
    </source>
</evidence>
<keyword evidence="6 7" id="KW-0694">RNA-binding</keyword>
<evidence type="ECO:0000256" key="5">
    <source>
        <dbReference type="ARBA" id="ARBA00022801"/>
    </source>
</evidence>
<keyword evidence="4 7" id="KW-0255">Endonuclease</keyword>
<evidence type="ECO:0000256" key="3">
    <source>
        <dbReference type="ARBA" id="ARBA00022722"/>
    </source>
</evidence>
<dbReference type="GO" id="GO:0004526">
    <property type="term" value="F:ribonuclease P activity"/>
    <property type="evidence" value="ECO:0007669"/>
    <property type="project" value="UniProtKB-EC"/>
</dbReference>
<accession>A0ABS8YY27</accession>
<reference evidence="10 11" key="1">
    <citation type="submission" date="2021-12" db="EMBL/GenBank/DDBJ databases">
        <title>Sinirhodobacter sp. WL0062 is a bacterium isolated from seawater.</title>
        <authorList>
            <person name="Wang L."/>
            <person name="He W."/>
            <person name="Zhang D.-F."/>
        </authorList>
    </citation>
    <scope>NUCLEOTIDE SEQUENCE [LARGE SCALE GENOMIC DNA]</scope>
    <source>
        <strain evidence="10 11">WL0062</strain>
    </source>
</reference>
<sequence>MTPPEAPVTGPKGRCAGSAPAVSVCLPASTTRIEILRQRADFLRAASALRQGTPGFLLQARQRREDEGPADLIRVGFTCSKKLGNAVARNRAKRRLREVARLVLPEGGQAGWDYVLVGRPEATATREFAALLADMKRALTDIHSGRAQQARPRGEPAKGKRRGKG</sequence>
<evidence type="ECO:0000256" key="6">
    <source>
        <dbReference type="ARBA" id="ARBA00022884"/>
    </source>
</evidence>
<dbReference type="NCBIfam" id="TIGR00188">
    <property type="entry name" value="rnpA"/>
    <property type="match status" value="1"/>
</dbReference>
<evidence type="ECO:0000256" key="7">
    <source>
        <dbReference type="HAMAP-Rule" id="MF_00227"/>
    </source>
</evidence>
<evidence type="ECO:0000256" key="4">
    <source>
        <dbReference type="ARBA" id="ARBA00022759"/>
    </source>
</evidence>
<dbReference type="PANTHER" id="PTHR33992:SF1">
    <property type="entry name" value="RIBONUCLEASE P PROTEIN COMPONENT"/>
    <property type="match status" value="1"/>
</dbReference>
<feature type="region of interest" description="Disordered" evidence="9">
    <location>
        <begin position="142"/>
        <end position="165"/>
    </location>
</feature>
<keyword evidence="2 7" id="KW-0819">tRNA processing</keyword>
<comment type="caution">
    <text evidence="10">The sequence shown here is derived from an EMBL/GenBank/DDBJ whole genome shotgun (WGS) entry which is preliminary data.</text>
</comment>